<sequence>MQTKRKENSDLLNPANPELASYERDGNKSRRSRKKRKTTRWLTFNELLLQTEKTWINHLPIGAPPSAIGAPPAAIGAQLPIPPIGQNQPPIGRMEKKTEEEEAWNEEQGKMYQGRRNFQPRPQFNNQQAAYQPPPVQPPPNENKLEVIMKQLMDSQRTSFEAINNKVYGIYSHLNGRVDTLSTHMMVLENIVQVASWTRAPPGTLPGNSNRPEHNISVVESDFPPKRVSGPSNDRSRHATDPNEPYLITNRYKPMTDQFDKFVRQKIAESTDLISKEDKETLL</sequence>
<gene>
    <name evidence="2" type="ORF">ISN45_Aa04g009630</name>
</gene>
<feature type="region of interest" description="Disordered" evidence="1">
    <location>
        <begin position="1"/>
        <end position="37"/>
    </location>
</feature>
<dbReference type="AlphaFoldDB" id="A0A8T2A5B9"/>
<dbReference type="Proteomes" id="UP000694240">
    <property type="component" value="Chromosome 9"/>
</dbReference>
<name>A0A8T2A5B9_9BRAS</name>
<proteinExistence type="predicted"/>
<dbReference type="EMBL" id="JAEFBK010000009">
    <property type="protein sequence ID" value="KAG7568126.1"/>
    <property type="molecule type" value="Genomic_DNA"/>
</dbReference>
<reference evidence="2 3" key="1">
    <citation type="submission" date="2020-12" db="EMBL/GenBank/DDBJ databases">
        <title>Concerted genomic and epigenomic changes stabilize Arabidopsis allopolyploids.</title>
        <authorList>
            <person name="Chen Z."/>
        </authorList>
    </citation>
    <scope>NUCLEOTIDE SEQUENCE [LARGE SCALE GENOMIC DNA]</scope>
    <source>
        <strain evidence="2">Allo738</strain>
        <tissue evidence="2">Leaf</tissue>
    </source>
</reference>
<comment type="caution">
    <text evidence="2">The sequence shown here is derived from an EMBL/GenBank/DDBJ whole genome shotgun (WGS) entry which is preliminary data.</text>
</comment>
<protein>
    <submittedName>
        <fullName evidence="2">Uncharacterized protein</fullName>
    </submittedName>
</protein>
<evidence type="ECO:0000313" key="3">
    <source>
        <dbReference type="Proteomes" id="UP000694240"/>
    </source>
</evidence>
<keyword evidence="3" id="KW-1185">Reference proteome</keyword>
<feature type="region of interest" description="Disordered" evidence="1">
    <location>
        <begin position="86"/>
        <end position="138"/>
    </location>
</feature>
<feature type="region of interest" description="Disordered" evidence="1">
    <location>
        <begin position="221"/>
        <end position="248"/>
    </location>
</feature>
<evidence type="ECO:0000313" key="2">
    <source>
        <dbReference type="EMBL" id="KAG7568126.1"/>
    </source>
</evidence>
<evidence type="ECO:0000256" key="1">
    <source>
        <dbReference type="SAM" id="MobiDB-lite"/>
    </source>
</evidence>
<feature type="compositionally biased region" description="Low complexity" evidence="1">
    <location>
        <begin position="115"/>
        <end position="131"/>
    </location>
</feature>
<accession>A0A8T2A5B9</accession>
<organism evidence="2 3">
    <name type="scientific">Arabidopsis thaliana x Arabidopsis arenosa</name>
    <dbReference type="NCBI Taxonomy" id="1240361"/>
    <lineage>
        <taxon>Eukaryota</taxon>
        <taxon>Viridiplantae</taxon>
        <taxon>Streptophyta</taxon>
        <taxon>Embryophyta</taxon>
        <taxon>Tracheophyta</taxon>
        <taxon>Spermatophyta</taxon>
        <taxon>Magnoliopsida</taxon>
        <taxon>eudicotyledons</taxon>
        <taxon>Gunneridae</taxon>
        <taxon>Pentapetalae</taxon>
        <taxon>rosids</taxon>
        <taxon>malvids</taxon>
        <taxon>Brassicales</taxon>
        <taxon>Brassicaceae</taxon>
        <taxon>Camelineae</taxon>
        <taxon>Arabidopsis</taxon>
    </lineage>
</organism>